<evidence type="ECO:0000256" key="11">
    <source>
        <dbReference type="ARBA" id="ARBA00023237"/>
    </source>
</evidence>
<evidence type="ECO:0000256" key="12">
    <source>
        <dbReference type="PROSITE-ProRule" id="PRU01360"/>
    </source>
</evidence>
<dbReference type="Pfam" id="PF07715">
    <property type="entry name" value="Plug"/>
    <property type="match status" value="1"/>
</dbReference>
<keyword evidence="9 13" id="KW-0798">TonB box</keyword>
<evidence type="ECO:0000256" key="2">
    <source>
        <dbReference type="ARBA" id="ARBA00022448"/>
    </source>
</evidence>
<feature type="domain" description="TonB-dependent receptor plug" evidence="15">
    <location>
        <begin position="112"/>
        <end position="221"/>
    </location>
</feature>
<evidence type="ECO:0000256" key="10">
    <source>
        <dbReference type="ARBA" id="ARBA00023136"/>
    </source>
</evidence>
<keyword evidence="10 12" id="KW-0472">Membrane</keyword>
<dbReference type="PANTHER" id="PTHR32552">
    <property type="entry name" value="FERRICHROME IRON RECEPTOR-RELATED"/>
    <property type="match status" value="1"/>
</dbReference>
<dbReference type="Proteomes" id="UP000500767">
    <property type="component" value="Chromosome"/>
</dbReference>
<dbReference type="PANTHER" id="PTHR32552:SF68">
    <property type="entry name" value="FERRICHROME OUTER MEMBRANE TRANSPORTER_PHAGE RECEPTOR"/>
    <property type="match status" value="1"/>
</dbReference>
<keyword evidence="5 12" id="KW-0812">Transmembrane</keyword>
<dbReference type="Gene3D" id="2.40.170.20">
    <property type="entry name" value="TonB-dependent receptor, beta-barrel domain"/>
    <property type="match status" value="1"/>
</dbReference>
<protein>
    <submittedName>
        <fullName evidence="16">TonB-dependent receptor</fullName>
    </submittedName>
</protein>
<keyword evidence="4" id="KW-0410">Iron transport</keyword>
<organism evidence="16 17">
    <name type="scientific">Lichenicola cladoniae</name>
    <dbReference type="NCBI Taxonomy" id="1484109"/>
    <lineage>
        <taxon>Bacteria</taxon>
        <taxon>Pseudomonadati</taxon>
        <taxon>Pseudomonadota</taxon>
        <taxon>Alphaproteobacteria</taxon>
        <taxon>Acetobacterales</taxon>
        <taxon>Acetobacteraceae</taxon>
        <taxon>Lichenicola</taxon>
    </lineage>
</organism>
<keyword evidence="17" id="KW-1185">Reference proteome</keyword>
<dbReference type="GO" id="GO:0015344">
    <property type="term" value="F:siderophore uptake transmembrane transporter activity"/>
    <property type="evidence" value="ECO:0007669"/>
    <property type="project" value="TreeGrafter"/>
</dbReference>
<keyword evidence="8" id="KW-0406">Ion transport</keyword>
<evidence type="ECO:0000259" key="15">
    <source>
        <dbReference type="Pfam" id="PF07715"/>
    </source>
</evidence>
<evidence type="ECO:0000313" key="17">
    <source>
        <dbReference type="Proteomes" id="UP000500767"/>
    </source>
</evidence>
<dbReference type="InterPro" id="IPR037066">
    <property type="entry name" value="Plug_dom_sf"/>
</dbReference>
<feature type="domain" description="TonB-dependent receptor-like beta-barrel" evidence="14">
    <location>
        <begin position="312"/>
        <end position="729"/>
    </location>
</feature>
<keyword evidence="7" id="KW-0408">Iron</keyword>
<evidence type="ECO:0000256" key="13">
    <source>
        <dbReference type="RuleBase" id="RU003357"/>
    </source>
</evidence>
<evidence type="ECO:0000256" key="8">
    <source>
        <dbReference type="ARBA" id="ARBA00023065"/>
    </source>
</evidence>
<dbReference type="SUPFAM" id="SSF56935">
    <property type="entry name" value="Porins"/>
    <property type="match status" value="1"/>
</dbReference>
<accession>A0A6M8HMK2</accession>
<name>A0A6M8HMK2_9PROT</name>
<proteinExistence type="inferred from homology"/>
<comment type="subcellular location">
    <subcellularLocation>
        <location evidence="1 12">Cell outer membrane</location>
        <topology evidence="1 12">Multi-pass membrane protein</topology>
    </subcellularLocation>
</comment>
<dbReference type="Gene3D" id="2.170.130.10">
    <property type="entry name" value="TonB-dependent receptor, plug domain"/>
    <property type="match status" value="1"/>
</dbReference>
<dbReference type="InterPro" id="IPR039426">
    <property type="entry name" value="TonB-dep_rcpt-like"/>
</dbReference>
<reference evidence="16 17" key="1">
    <citation type="journal article" date="2014" name="World J. Microbiol. Biotechnol.">
        <title>Biodiversity and physiological characteristics of Antarctic and Arctic lichens-associated bacteria.</title>
        <authorList>
            <person name="Lee Y.M."/>
            <person name="Kim E.H."/>
            <person name="Lee H.K."/>
            <person name="Hong S.G."/>
        </authorList>
    </citation>
    <scope>NUCLEOTIDE SEQUENCE [LARGE SCALE GENOMIC DNA]</scope>
    <source>
        <strain evidence="16 17">PAMC 26569</strain>
    </source>
</reference>
<dbReference type="InterPro" id="IPR012910">
    <property type="entry name" value="Plug_dom"/>
</dbReference>
<dbReference type="EMBL" id="CP053708">
    <property type="protein sequence ID" value="QKE89572.1"/>
    <property type="molecule type" value="Genomic_DNA"/>
</dbReference>
<evidence type="ECO:0000256" key="9">
    <source>
        <dbReference type="ARBA" id="ARBA00023077"/>
    </source>
</evidence>
<keyword evidence="2 12" id="KW-0813">Transport</keyword>
<dbReference type="RefSeq" id="WP_171834564.1">
    <property type="nucleotide sequence ID" value="NZ_CP053708.1"/>
</dbReference>
<dbReference type="Pfam" id="PF00593">
    <property type="entry name" value="TonB_dep_Rec_b-barrel"/>
    <property type="match status" value="1"/>
</dbReference>
<keyword evidence="6" id="KW-0732">Signal</keyword>
<evidence type="ECO:0000256" key="3">
    <source>
        <dbReference type="ARBA" id="ARBA00022452"/>
    </source>
</evidence>
<keyword evidence="3 12" id="KW-1134">Transmembrane beta strand</keyword>
<keyword evidence="11 12" id="KW-0998">Cell outer membrane</keyword>
<gene>
    <name evidence="16" type="ORF">HN018_05505</name>
</gene>
<dbReference type="AlphaFoldDB" id="A0A6M8HMK2"/>
<evidence type="ECO:0000256" key="7">
    <source>
        <dbReference type="ARBA" id="ARBA00023004"/>
    </source>
</evidence>
<evidence type="ECO:0000259" key="14">
    <source>
        <dbReference type="Pfam" id="PF00593"/>
    </source>
</evidence>
<sequence>MSDYRQETFRSPGQVAVLPVTAGFILDSASSGIKQNDRFTLVVLSTAQWLPALRHLATIDTRRKLASLLALLLLSSAGRAFAQDKSPIQSVTVFADPMNNAVAQAPSQASLSVTQPTSILSSQFIRNSIPPQSDYSQVVALSPSAYTVNQNGPGGAFASRLSIRGFQDGQYNVTLDGVPFGDSNNYTHHTSSYFMNRDLAQIEVDRGPGTASTIGNATFGGTISLVTRDPADVATLTPYASGGSFGTTLFGGQLDTGALPGGGHAVFDGESTSTDGALTYDQAKRTNVFGKYVQPIGADTTVTLEGMYNTTQQFFSRGASRAQIAQSGSNFAFNNDPKSADYYKFWVNNTRSDFEYLRVQSRLTEHWSIDDSVYTYYYGLKGTRPTDQTNMTYGTIYGDRDVPGLLSNNQYRAFGDVVQLKRTFSIAGIAGDLKFGGWIEHQANAYKQANADLTLGNKLTPNNLSAFLYLDHEDLLTVQPYAELDIEPIPGLIITPGIKYDFFNRSVGAIVNTGGGSLDYARDYGAALPAVTAHYMIRKNWSAYLQYAKGFQMPDLNYIQVADPTQTKVSPQKTDNYQIGTAWQNHRLSLSADLYYIDFGNMVGSRSFSDTTVYFNQGQVNYYGVEAEATLNIGYGINLYANASGNEARSRQTDKPIANNPEATAAAGIMYSSKLWYASLIDKWVGARYGDTNLKQGLQPFNQLDLSISTILRSRGGKKWKLTLQVDNLLDSQKIVGFDLYSGKALTPIYYTQAGRSAFVSLELPL</sequence>
<dbReference type="PROSITE" id="PS52016">
    <property type="entry name" value="TONB_DEPENDENT_REC_3"/>
    <property type="match status" value="1"/>
</dbReference>
<comment type="similarity">
    <text evidence="12 13">Belongs to the TonB-dependent receptor family.</text>
</comment>
<dbReference type="GO" id="GO:0009279">
    <property type="term" value="C:cell outer membrane"/>
    <property type="evidence" value="ECO:0007669"/>
    <property type="project" value="UniProtKB-SubCell"/>
</dbReference>
<evidence type="ECO:0000256" key="1">
    <source>
        <dbReference type="ARBA" id="ARBA00004571"/>
    </source>
</evidence>
<keyword evidence="16" id="KW-0675">Receptor</keyword>
<dbReference type="InterPro" id="IPR000531">
    <property type="entry name" value="Beta-barrel_TonB"/>
</dbReference>
<dbReference type="KEGG" id="lck:HN018_05505"/>
<evidence type="ECO:0000313" key="16">
    <source>
        <dbReference type="EMBL" id="QKE89572.1"/>
    </source>
</evidence>
<evidence type="ECO:0000256" key="4">
    <source>
        <dbReference type="ARBA" id="ARBA00022496"/>
    </source>
</evidence>
<evidence type="ECO:0000256" key="6">
    <source>
        <dbReference type="ARBA" id="ARBA00022729"/>
    </source>
</evidence>
<dbReference type="InterPro" id="IPR036942">
    <property type="entry name" value="Beta-barrel_TonB_sf"/>
</dbReference>
<evidence type="ECO:0000256" key="5">
    <source>
        <dbReference type="ARBA" id="ARBA00022692"/>
    </source>
</evidence>